<dbReference type="AlphaFoldDB" id="C0BWA0"/>
<keyword evidence="2" id="KW-0472">Membrane</keyword>
<keyword evidence="2" id="KW-0812">Transmembrane</keyword>
<evidence type="ECO:0000256" key="2">
    <source>
        <dbReference type="SAM" id="Phobius"/>
    </source>
</evidence>
<feature type="transmembrane region" description="Helical" evidence="2">
    <location>
        <begin position="55"/>
        <end position="73"/>
    </location>
</feature>
<dbReference type="Pfam" id="PF00892">
    <property type="entry name" value="EamA"/>
    <property type="match status" value="2"/>
</dbReference>
<comment type="caution">
    <text evidence="4">The sequence shown here is derived from an EMBL/GenBank/DDBJ whole genome shotgun (WGS) entry which is preliminary data.</text>
</comment>
<feature type="transmembrane region" description="Helical" evidence="2">
    <location>
        <begin position="168"/>
        <end position="189"/>
    </location>
</feature>
<dbReference type="HOGENOM" id="CLU_033863_9_1_9"/>
<organism evidence="4 5">
    <name type="scientific">[Clostridium] hylemonae DSM 15053</name>
    <dbReference type="NCBI Taxonomy" id="553973"/>
    <lineage>
        <taxon>Bacteria</taxon>
        <taxon>Bacillati</taxon>
        <taxon>Bacillota</taxon>
        <taxon>Clostridia</taxon>
        <taxon>Lachnospirales</taxon>
        <taxon>Lachnospiraceae</taxon>
    </lineage>
</organism>
<dbReference type="eggNOG" id="COG0697">
    <property type="taxonomic scope" value="Bacteria"/>
</dbReference>
<feature type="domain" description="EamA" evidence="3">
    <location>
        <begin position="25"/>
        <end position="157"/>
    </location>
</feature>
<dbReference type="PANTHER" id="PTHR22911">
    <property type="entry name" value="ACYL-MALONYL CONDENSING ENZYME-RELATED"/>
    <property type="match status" value="1"/>
</dbReference>
<reference evidence="4" key="1">
    <citation type="submission" date="2009-02" db="EMBL/GenBank/DDBJ databases">
        <authorList>
            <person name="Fulton L."/>
            <person name="Clifton S."/>
            <person name="Fulton B."/>
            <person name="Xu J."/>
            <person name="Minx P."/>
            <person name="Pepin K.H."/>
            <person name="Johnson M."/>
            <person name="Bhonagiri V."/>
            <person name="Nash W.E."/>
            <person name="Mardis E.R."/>
            <person name="Wilson R.K."/>
        </authorList>
    </citation>
    <scope>NUCLEOTIDE SEQUENCE [LARGE SCALE GENOMIC DNA]</scope>
    <source>
        <strain evidence="4">DSM 15053</strain>
    </source>
</reference>
<dbReference type="SUPFAM" id="SSF103481">
    <property type="entry name" value="Multidrug resistance efflux transporter EmrE"/>
    <property type="match status" value="2"/>
</dbReference>
<feature type="transmembrane region" description="Helical" evidence="2">
    <location>
        <begin position="143"/>
        <end position="162"/>
    </location>
</feature>
<evidence type="ECO:0000313" key="5">
    <source>
        <dbReference type="Proteomes" id="UP000004893"/>
    </source>
</evidence>
<keyword evidence="2" id="KW-1133">Transmembrane helix</keyword>
<dbReference type="GO" id="GO:0016020">
    <property type="term" value="C:membrane"/>
    <property type="evidence" value="ECO:0007669"/>
    <property type="project" value="InterPro"/>
</dbReference>
<dbReference type="STRING" id="553973.CLOHYLEM_04087"/>
<feature type="transmembrane region" description="Helical" evidence="2">
    <location>
        <begin position="85"/>
        <end position="106"/>
    </location>
</feature>
<feature type="transmembrane region" description="Helical" evidence="2">
    <location>
        <begin position="21"/>
        <end position="43"/>
    </location>
</feature>
<dbReference type="InterPro" id="IPR037185">
    <property type="entry name" value="EmrE-like"/>
</dbReference>
<evidence type="ECO:0000256" key="1">
    <source>
        <dbReference type="ARBA" id="ARBA00007362"/>
    </source>
</evidence>
<proteinExistence type="inferred from homology"/>
<reference evidence="4" key="2">
    <citation type="submission" date="2013-06" db="EMBL/GenBank/DDBJ databases">
        <title>Draft genome sequence of Clostridium hylemonae (DSM 15053).</title>
        <authorList>
            <person name="Sudarsanam P."/>
            <person name="Ley R."/>
            <person name="Guruge J."/>
            <person name="Turnbaugh P.J."/>
            <person name="Mahowald M."/>
            <person name="Liep D."/>
            <person name="Gordon J."/>
        </authorList>
    </citation>
    <scope>NUCLEOTIDE SEQUENCE</scope>
    <source>
        <strain evidence="4">DSM 15053</strain>
    </source>
</reference>
<dbReference type="InterPro" id="IPR000620">
    <property type="entry name" value="EamA_dom"/>
</dbReference>
<feature type="transmembrane region" description="Helical" evidence="2">
    <location>
        <begin position="233"/>
        <end position="251"/>
    </location>
</feature>
<gene>
    <name evidence="4" type="ORF">CLOHYLEM_04087</name>
</gene>
<evidence type="ECO:0000259" key="3">
    <source>
        <dbReference type="Pfam" id="PF00892"/>
    </source>
</evidence>
<dbReference type="PANTHER" id="PTHR22911:SF79">
    <property type="entry name" value="MOBA-LIKE NTP TRANSFERASE DOMAIN-CONTAINING PROTEIN"/>
    <property type="match status" value="1"/>
</dbReference>
<evidence type="ECO:0000313" key="4">
    <source>
        <dbReference type="EMBL" id="EEG75807.1"/>
    </source>
</evidence>
<feature type="domain" description="EamA" evidence="3">
    <location>
        <begin position="172"/>
        <end position="304"/>
    </location>
</feature>
<dbReference type="Gene3D" id="1.10.3730.20">
    <property type="match status" value="2"/>
</dbReference>
<feature type="transmembrane region" description="Helical" evidence="2">
    <location>
        <begin position="288"/>
        <end position="306"/>
    </location>
</feature>
<accession>C0BWA0</accession>
<feature type="transmembrane region" description="Helical" evidence="2">
    <location>
        <begin position="112"/>
        <end position="134"/>
    </location>
</feature>
<keyword evidence="5" id="KW-1185">Reference proteome</keyword>
<sequence length="317" mass="34382">MRSGFLIFSKPRKGREWPMKRLAPVFVLMASVLWGSMGIITRYVAAIGFNTRQTAAVRITSAAVVLILFLLITDRNKLKIDKKDLKWFLGTGLGSLFINNLAYAATVQRASLSVAVVLLYTAPFFVMIMSVIFFKEKLTVQKIAALFLSFAGCILVVGLSGANVGDNALVTLLIGLSAGFGYSLYSIFGKVLMGKYESLTVTVYTFILASIASLLIAQPLSMGRIIASNASKMPVTVIGSVITLALPYICYSTALKYIESSKASIIASFEVVAASLFGVVLYRETLDLFNLVGIICVVAALVILQLNPKKSQRDQNE</sequence>
<protein>
    <submittedName>
        <fullName evidence="4">Membrane protein</fullName>
    </submittedName>
</protein>
<dbReference type="Proteomes" id="UP000004893">
    <property type="component" value="Unassembled WGS sequence"/>
</dbReference>
<name>C0BWA0_9FIRM</name>
<dbReference type="EMBL" id="ABYI02000004">
    <property type="protein sequence ID" value="EEG75807.1"/>
    <property type="molecule type" value="Genomic_DNA"/>
</dbReference>
<comment type="similarity">
    <text evidence="1">Belongs to the EamA transporter family.</text>
</comment>
<feature type="transmembrane region" description="Helical" evidence="2">
    <location>
        <begin position="201"/>
        <end position="221"/>
    </location>
</feature>
<feature type="transmembrane region" description="Helical" evidence="2">
    <location>
        <begin position="263"/>
        <end position="282"/>
    </location>
</feature>